<feature type="domain" description="Heterokaryon incompatibility" evidence="1">
    <location>
        <begin position="44"/>
        <end position="205"/>
    </location>
</feature>
<dbReference type="InterPro" id="IPR010730">
    <property type="entry name" value="HET"/>
</dbReference>
<organism evidence="2 3">
    <name type="scientific">Apiospora rasikravindrae</name>
    <dbReference type="NCBI Taxonomy" id="990691"/>
    <lineage>
        <taxon>Eukaryota</taxon>
        <taxon>Fungi</taxon>
        <taxon>Dikarya</taxon>
        <taxon>Ascomycota</taxon>
        <taxon>Pezizomycotina</taxon>
        <taxon>Sordariomycetes</taxon>
        <taxon>Xylariomycetidae</taxon>
        <taxon>Amphisphaeriales</taxon>
        <taxon>Apiosporaceae</taxon>
        <taxon>Apiospora</taxon>
    </lineage>
</organism>
<dbReference type="Pfam" id="PF26639">
    <property type="entry name" value="Het-6_barrel"/>
    <property type="match status" value="1"/>
</dbReference>
<sequence>MASIYEPLPCLDRHIRLLELKPGNPNEIVTTKLTIQNLDDAPDYEALSYTWDISKDQQTIKCDGKLLSVAPNLFDALLRLRDSKSEITLWIDAICINQDDMEEIGHMVRQMPLIYASARRTVCWIACPLSQQAADLLEDLEELRNRLSNQRSCSTTSDIYHSDYKITAKMLEDSTKANRIQDTEAWQQLNSFIQNSYFSRIWIMQDIVCSKTLVIKTPANDVTWERLCSAIEAGLLFSYQHSMPPTSANILVANQFRRNNKTLSDLRDFMIAEQTVMKVSAAIPRDLIYAPLNMFGAEELSPDTLGINMKIGYSNTAYTTYTRAELEIGHICLSLARWTPKQDPNLPSWAPDWGSSQVRLLLSHRKSSFCASSRPAATTRTDPYSPGALLVAGSSVDFVAEIACCLPPRRHCDHYNIAGVNILIFDEWFEFVKDEIDRRKARRATEVDALVQFVETVQAKGCNTIWAPSSLEDKSSNIERAREFIEFLNSEEAESTVELRLFYAACYPAHGRRIGFTRKGRLGLFPEEARRGDVVTILDGCKVPIILRERGQSFINIGESYVNGLMMGEGELQSDFERTEFRIA</sequence>
<dbReference type="PANTHER" id="PTHR24148">
    <property type="entry name" value="ANKYRIN REPEAT DOMAIN-CONTAINING PROTEIN 39 HOMOLOG-RELATED"/>
    <property type="match status" value="1"/>
</dbReference>
<dbReference type="EMBL" id="JAQQWK010000014">
    <property type="protein sequence ID" value="KAK8016924.1"/>
    <property type="molecule type" value="Genomic_DNA"/>
</dbReference>
<evidence type="ECO:0000259" key="1">
    <source>
        <dbReference type="Pfam" id="PF06985"/>
    </source>
</evidence>
<protein>
    <recommendedName>
        <fullName evidence="1">Heterokaryon incompatibility domain-containing protein</fullName>
    </recommendedName>
</protein>
<dbReference type="InterPro" id="IPR052895">
    <property type="entry name" value="HetReg/Transcr_Mod"/>
</dbReference>
<name>A0ABR1RQV8_9PEZI</name>
<dbReference type="Pfam" id="PF06985">
    <property type="entry name" value="HET"/>
    <property type="match status" value="1"/>
</dbReference>
<evidence type="ECO:0000313" key="2">
    <source>
        <dbReference type="EMBL" id="KAK8016924.1"/>
    </source>
</evidence>
<reference evidence="2 3" key="1">
    <citation type="submission" date="2023-01" db="EMBL/GenBank/DDBJ databases">
        <title>Analysis of 21 Apiospora genomes using comparative genomics revels a genus with tremendous synthesis potential of carbohydrate active enzymes and secondary metabolites.</title>
        <authorList>
            <person name="Sorensen T."/>
        </authorList>
    </citation>
    <scope>NUCLEOTIDE SEQUENCE [LARGE SCALE GENOMIC DNA]</scope>
    <source>
        <strain evidence="2 3">CBS 33761</strain>
    </source>
</reference>
<comment type="caution">
    <text evidence="2">The sequence shown here is derived from an EMBL/GenBank/DDBJ whole genome shotgun (WGS) entry which is preliminary data.</text>
</comment>
<keyword evidence="3" id="KW-1185">Reference proteome</keyword>
<proteinExistence type="predicted"/>
<dbReference type="Proteomes" id="UP001444661">
    <property type="component" value="Unassembled WGS sequence"/>
</dbReference>
<evidence type="ECO:0000313" key="3">
    <source>
        <dbReference type="Proteomes" id="UP001444661"/>
    </source>
</evidence>
<dbReference type="PANTHER" id="PTHR24148:SF64">
    <property type="entry name" value="HETEROKARYON INCOMPATIBILITY DOMAIN-CONTAINING PROTEIN"/>
    <property type="match status" value="1"/>
</dbReference>
<accession>A0ABR1RQV8</accession>
<gene>
    <name evidence="2" type="ORF">PG993_015113</name>
</gene>